<keyword evidence="4" id="KW-1185">Reference proteome</keyword>
<dbReference type="OrthoDB" id="2497581at2759"/>
<comment type="caution">
    <text evidence="3">The sequence shown here is derived from an EMBL/GenBank/DDBJ whole genome shotgun (WGS) entry which is preliminary data.</text>
</comment>
<gene>
    <name evidence="3" type="ORF">P171DRAFT_347437</name>
</gene>
<dbReference type="InterPro" id="IPR055567">
    <property type="entry name" value="DUF7143"/>
</dbReference>
<keyword evidence="1" id="KW-0732">Signal</keyword>
<organism evidence="3 4">
    <name type="scientific">Karstenula rhodostoma CBS 690.94</name>
    <dbReference type="NCBI Taxonomy" id="1392251"/>
    <lineage>
        <taxon>Eukaryota</taxon>
        <taxon>Fungi</taxon>
        <taxon>Dikarya</taxon>
        <taxon>Ascomycota</taxon>
        <taxon>Pezizomycotina</taxon>
        <taxon>Dothideomycetes</taxon>
        <taxon>Pleosporomycetidae</taxon>
        <taxon>Pleosporales</taxon>
        <taxon>Massarineae</taxon>
        <taxon>Didymosphaeriaceae</taxon>
        <taxon>Karstenula</taxon>
    </lineage>
</organism>
<feature type="chain" id="PRO_5040160460" description="DUF7143 domain-containing protein" evidence="1">
    <location>
        <begin position="22"/>
        <end position="210"/>
    </location>
</feature>
<sequence>MYTSKSVVAIVAALAFGATAGASLESVSLPSLADCSSTAPTTLNRRQNACFVVGSTTLPQETADVANALASTVTCGTSTTIGKVPDVTTNGVSFSDIDFSKSSSSPLQFALDKFATADPLASTDLAAFQTNLDLYQATEAGVRSEGGNLAIKEPKFFLAFQVARIKTAQGVAIAEPGQTVEHLLGKVQKNAGSADKGLLSQVNALAAQLS</sequence>
<evidence type="ECO:0000313" key="3">
    <source>
        <dbReference type="EMBL" id="KAF2451512.1"/>
    </source>
</evidence>
<name>A0A9P4PWI3_9PLEO</name>
<feature type="domain" description="DUF7143" evidence="2">
    <location>
        <begin position="52"/>
        <end position="209"/>
    </location>
</feature>
<reference evidence="3" key="1">
    <citation type="journal article" date="2020" name="Stud. Mycol.">
        <title>101 Dothideomycetes genomes: a test case for predicting lifestyles and emergence of pathogens.</title>
        <authorList>
            <person name="Haridas S."/>
            <person name="Albert R."/>
            <person name="Binder M."/>
            <person name="Bloem J."/>
            <person name="Labutti K."/>
            <person name="Salamov A."/>
            <person name="Andreopoulos B."/>
            <person name="Baker S."/>
            <person name="Barry K."/>
            <person name="Bills G."/>
            <person name="Bluhm B."/>
            <person name="Cannon C."/>
            <person name="Castanera R."/>
            <person name="Culley D."/>
            <person name="Daum C."/>
            <person name="Ezra D."/>
            <person name="Gonzalez J."/>
            <person name="Henrissat B."/>
            <person name="Kuo A."/>
            <person name="Liang C."/>
            <person name="Lipzen A."/>
            <person name="Lutzoni F."/>
            <person name="Magnuson J."/>
            <person name="Mondo S."/>
            <person name="Nolan M."/>
            <person name="Ohm R."/>
            <person name="Pangilinan J."/>
            <person name="Park H.-J."/>
            <person name="Ramirez L."/>
            <person name="Alfaro M."/>
            <person name="Sun H."/>
            <person name="Tritt A."/>
            <person name="Yoshinaga Y."/>
            <person name="Zwiers L.-H."/>
            <person name="Turgeon B."/>
            <person name="Goodwin S."/>
            <person name="Spatafora J."/>
            <person name="Crous P."/>
            <person name="Grigoriev I."/>
        </authorList>
    </citation>
    <scope>NUCLEOTIDE SEQUENCE</scope>
    <source>
        <strain evidence="3">CBS 690.94</strain>
    </source>
</reference>
<evidence type="ECO:0000256" key="1">
    <source>
        <dbReference type="SAM" id="SignalP"/>
    </source>
</evidence>
<dbReference type="PANTHER" id="PTHR37592:SF1">
    <property type="match status" value="1"/>
</dbReference>
<proteinExistence type="predicted"/>
<dbReference type="Proteomes" id="UP000799764">
    <property type="component" value="Unassembled WGS sequence"/>
</dbReference>
<evidence type="ECO:0000313" key="4">
    <source>
        <dbReference type="Proteomes" id="UP000799764"/>
    </source>
</evidence>
<accession>A0A9P4PWI3</accession>
<dbReference type="AlphaFoldDB" id="A0A9P4PWI3"/>
<protein>
    <recommendedName>
        <fullName evidence="2">DUF7143 domain-containing protein</fullName>
    </recommendedName>
</protein>
<feature type="signal peptide" evidence="1">
    <location>
        <begin position="1"/>
        <end position="21"/>
    </location>
</feature>
<evidence type="ECO:0000259" key="2">
    <source>
        <dbReference type="Pfam" id="PF23631"/>
    </source>
</evidence>
<dbReference type="Pfam" id="PF23631">
    <property type="entry name" value="DUF7143"/>
    <property type="match status" value="1"/>
</dbReference>
<dbReference type="EMBL" id="MU001492">
    <property type="protein sequence ID" value="KAF2451512.1"/>
    <property type="molecule type" value="Genomic_DNA"/>
</dbReference>
<dbReference type="PANTHER" id="PTHR37592">
    <property type="match status" value="1"/>
</dbReference>